<evidence type="ECO:0000256" key="1">
    <source>
        <dbReference type="ARBA" id="ARBA00006926"/>
    </source>
</evidence>
<evidence type="ECO:0000256" key="3">
    <source>
        <dbReference type="ARBA" id="ARBA00023002"/>
    </source>
</evidence>
<dbReference type="PIRSF" id="PIRSF000303">
    <property type="entry name" value="Glutathion_perox"/>
    <property type="match status" value="1"/>
</dbReference>
<proteinExistence type="inferred from homology"/>
<name>A0A839UMR6_9GAMM</name>
<dbReference type="SUPFAM" id="SSF52833">
    <property type="entry name" value="Thioredoxin-like"/>
    <property type="match status" value="1"/>
</dbReference>
<evidence type="ECO:0000256" key="4">
    <source>
        <dbReference type="PIRSR" id="PIRSR000303-1"/>
    </source>
</evidence>
<organism evidence="7 8">
    <name type="scientific">Simiduia aestuariiviva</name>
    <dbReference type="NCBI Taxonomy" id="1510459"/>
    <lineage>
        <taxon>Bacteria</taxon>
        <taxon>Pseudomonadati</taxon>
        <taxon>Pseudomonadota</taxon>
        <taxon>Gammaproteobacteria</taxon>
        <taxon>Cellvibrionales</taxon>
        <taxon>Cellvibrionaceae</taxon>
        <taxon>Simiduia</taxon>
    </lineage>
</organism>
<dbReference type="PROSITE" id="PS51352">
    <property type="entry name" value="THIOREDOXIN_2"/>
    <property type="match status" value="1"/>
</dbReference>
<comment type="caution">
    <text evidence="7">The sequence shown here is derived from an EMBL/GenBank/DDBJ whole genome shotgun (WGS) entry which is preliminary data.</text>
</comment>
<dbReference type="CDD" id="cd00340">
    <property type="entry name" value="GSH_Peroxidase"/>
    <property type="match status" value="1"/>
</dbReference>
<dbReference type="PROSITE" id="PS51355">
    <property type="entry name" value="GLUTATHIONE_PEROXID_3"/>
    <property type="match status" value="1"/>
</dbReference>
<dbReference type="Pfam" id="PF00255">
    <property type="entry name" value="GSHPx"/>
    <property type="match status" value="1"/>
</dbReference>
<sequence>MTDLYSFEAKTLTGELQSLSELKGKVVLVVNTASKCGFTPQYKGLESIYQEYKDKGFEMLGFPCNQFGKQEPGGSEEISEFCELNFGVTFPLYEKVDVNGDNAHPLFTWLKSEAPGLLGTQAVKWNFTKFLVGRDGRVIKRYAPKDKPESIVADLEAALK</sequence>
<evidence type="ECO:0000259" key="6">
    <source>
        <dbReference type="PROSITE" id="PS51352"/>
    </source>
</evidence>
<dbReference type="PROSITE" id="PS00763">
    <property type="entry name" value="GLUTATHIONE_PEROXID_2"/>
    <property type="match status" value="1"/>
</dbReference>
<dbReference type="InterPro" id="IPR000889">
    <property type="entry name" value="Glutathione_peroxidase"/>
</dbReference>
<evidence type="ECO:0000313" key="7">
    <source>
        <dbReference type="EMBL" id="MBB3169474.1"/>
    </source>
</evidence>
<dbReference type="FunFam" id="3.40.30.10:FF:000010">
    <property type="entry name" value="Glutathione peroxidase"/>
    <property type="match status" value="1"/>
</dbReference>
<dbReference type="Proteomes" id="UP000559987">
    <property type="component" value="Unassembled WGS sequence"/>
</dbReference>
<keyword evidence="2 5" id="KW-0575">Peroxidase</keyword>
<dbReference type="InterPro" id="IPR029759">
    <property type="entry name" value="GPX_AS"/>
</dbReference>
<keyword evidence="8" id="KW-1185">Reference proteome</keyword>
<reference evidence="7 8" key="1">
    <citation type="submission" date="2020-08" db="EMBL/GenBank/DDBJ databases">
        <title>Genomic Encyclopedia of Type Strains, Phase III (KMG-III): the genomes of soil and plant-associated and newly described type strains.</title>
        <authorList>
            <person name="Whitman W."/>
        </authorList>
    </citation>
    <scope>NUCLEOTIDE SEQUENCE [LARGE SCALE GENOMIC DNA]</scope>
    <source>
        <strain evidence="7 8">CECT 8571</strain>
    </source>
</reference>
<evidence type="ECO:0000313" key="8">
    <source>
        <dbReference type="Proteomes" id="UP000559987"/>
    </source>
</evidence>
<dbReference type="PRINTS" id="PR01011">
    <property type="entry name" value="GLUTPROXDASE"/>
</dbReference>
<evidence type="ECO:0000256" key="2">
    <source>
        <dbReference type="ARBA" id="ARBA00022559"/>
    </source>
</evidence>
<dbReference type="GO" id="GO:0034599">
    <property type="term" value="P:cellular response to oxidative stress"/>
    <property type="evidence" value="ECO:0007669"/>
    <property type="project" value="TreeGrafter"/>
</dbReference>
<dbReference type="RefSeq" id="WP_183910935.1">
    <property type="nucleotide sequence ID" value="NZ_JACHXZ010000003.1"/>
</dbReference>
<accession>A0A839UMR6</accession>
<dbReference type="Gene3D" id="3.40.30.10">
    <property type="entry name" value="Glutaredoxin"/>
    <property type="match status" value="1"/>
</dbReference>
<dbReference type="AlphaFoldDB" id="A0A839UMR6"/>
<feature type="active site" evidence="4">
    <location>
        <position position="36"/>
    </location>
</feature>
<dbReference type="PANTHER" id="PTHR11592">
    <property type="entry name" value="GLUTATHIONE PEROXIDASE"/>
    <property type="match status" value="1"/>
</dbReference>
<keyword evidence="3 5" id="KW-0560">Oxidoreductase</keyword>
<dbReference type="GO" id="GO:0004601">
    <property type="term" value="F:peroxidase activity"/>
    <property type="evidence" value="ECO:0007669"/>
    <property type="project" value="UniProtKB-KW"/>
</dbReference>
<dbReference type="EMBL" id="JACHXZ010000003">
    <property type="protein sequence ID" value="MBB3169474.1"/>
    <property type="molecule type" value="Genomic_DNA"/>
</dbReference>
<dbReference type="InterPro" id="IPR036249">
    <property type="entry name" value="Thioredoxin-like_sf"/>
</dbReference>
<comment type="similarity">
    <text evidence="1 5">Belongs to the glutathione peroxidase family.</text>
</comment>
<dbReference type="PROSITE" id="PS00460">
    <property type="entry name" value="GLUTATHIONE_PEROXID_1"/>
    <property type="match status" value="1"/>
</dbReference>
<protein>
    <recommendedName>
        <fullName evidence="5">Glutathione peroxidase</fullName>
    </recommendedName>
</protein>
<dbReference type="PANTHER" id="PTHR11592:SF78">
    <property type="entry name" value="GLUTATHIONE PEROXIDASE"/>
    <property type="match status" value="1"/>
</dbReference>
<dbReference type="InterPro" id="IPR013766">
    <property type="entry name" value="Thioredoxin_domain"/>
</dbReference>
<evidence type="ECO:0000256" key="5">
    <source>
        <dbReference type="RuleBase" id="RU000499"/>
    </source>
</evidence>
<feature type="domain" description="Thioredoxin" evidence="6">
    <location>
        <begin position="1"/>
        <end position="160"/>
    </location>
</feature>
<dbReference type="InterPro" id="IPR029760">
    <property type="entry name" value="GPX_CS"/>
</dbReference>
<gene>
    <name evidence="7" type="ORF">FHS30_002682</name>
</gene>